<dbReference type="PANTHER" id="PTHR21660">
    <property type="entry name" value="THIOESTERASE SUPERFAMILY MEMBER-RELATED"/>
    <property type="match status" value="1"/>
</dbReference>
<reference evidence="5" key="1">
    <citation type="submission" date="2019-09" db="EMBL/GenBank/DDBJ databases">
        <authorList>
            <person name="Teo W.F.A."/>
            <person name="Duangmal K."/>
        </authorList>
    </citation>
    <scope>NUCLEOTIDE SEQUENCE [LARGE SCALE GENOMIC DNA]</scope>
    <source>
        <strain evidence="5">K81G1</strain>
    </source>
</reference>
<dbReference type="Pfam" id="PF20789">
    <property type="entry name" value="4HBT_3C"/>
    <property type="match status" value="1"/>
</dbReference>
<dbReference type="SUPFAM" id="SSF54637">
    <property type="entry name" value="Thioesterase/thiol ester dehydrase-isomerase"/>
    <property type="match status" value="2"/>
</dbReference>
<dbReference type="PANTHER" id="PTHR21660:SF1">
    <property type="entry name" value="ACYL-COENZYME A THIOESTERASE 13"/>
    <property type="match status" value="1"/>
</dbReference>
<proteinExistence type="inferred from homology"/>
<dbReference type="InterPro" id="IPR029069">
    <property type="entry name" value="HotDog_dom_sf"/>
</dbReference>
<evidence type="ECO:0000313" key="6">
    <source>
        <dbReference type="Proteomes" id="UP000319769"/>
    </source>
</evidence>
<keyword evidence="6" id="KW-1185">Reference proteome</keyword>
<evidence type="ECO:0000313" key="5">
    <source>
        <dbReference type="EMBL" id="KAA9163310.1"/>
    </source>
</evidence>
<dbReference type="OrthoDB" id="4717506at2"/>
<dbReference type="Pfam" id="PF03061">
    <property type="entry name" value="4HBT"/>
    <property type="match status" value="1"/>
</dbReference>
<sequence>MRDLAGAVAGLDTAIRAALGSVRNGASHFYANFGGLSYDEIGDGRSAVLVAASPQALTEDGEFAEGIVAMMFDLALAAAVRSVVGKERRFPTVSLKIEYLRHPVRAEKLVCRAATAHRIGDLAAADARLETEDGRLVALATGRFLLLRPKPGTGFPLYPWESDPPRVLDFGDLSPLEREIRSFLLADIERWTTTSGVHRQIHRIDVAGSDGRAEARQPVGPHLANRNGNVQGGILTGLLGEACAHAARTSDPELSLVSLQSTFLRPGMLSGSALAAKASTVFTGRRLACVSGEVFDDSGECLVRGEALFTASGRPR</sequence>
<feature type="domain" description="Thioesterase" evidence="3">
    <location>
        <begin position="227"/>
        <end position="300"/>
    </location>
</feature>
<dbReference type="InterPro" id="IPR039298">
    <property type="entry name" value="ACOT13"/>
</dbReference>
<gene>
    <name evidence="5" type="ORF">FPZ12_009970</name>
</gene>
<name>A0A5N0VDR0_9PSEU</name>
<dbReference type="Gene3D" id="3.10.129.10">
    <property type="entry name" value="Hotdog Thioesterase"/>
    <property type="match status" value="2"/>
</dbReference>
<organism evidence="5 6">
    <name type="scientific">Amycolatopsis acidicola</name>
    <dbReference type="NCBI Taxonomy" id="2596893"/>
    <lineage>
        <taxon>Bacteria</taxon>
        <taxon>Bacillati</taxon>
        <taxon>Actinomycetota</taxon>
        <taxon>Actinomycetes</taxon>
        <taxon>Pseudonocardiales</taxon>
        <taxon>Pseudonocardiaceae</taxon>
        <taxon>Amycolatopsis</taxon>
    </lineage>
</organism>
<dbReference type="RefSeq" id="WP_144757122.1">
    <property type="nucleotide sequence ID" value="NZ_VMNW02000010.1"/>
</dbReference>
<evidence type="ECO:0000259" key="4">
    <source>
        <dbReference type="Pfam" id="PF20789"/>
    </source>
</evidence>
<dbReference type="CDD" id="cd03443">
    <property type="entry name" value="PaaI_thioesterase"/>
    <property type="match status" value="2"/>
</dbReference>
<dbReference type="Proteomes" id="UP000319769">
    <property type="component" value="Unassembled WGS sequence"/>
</dbReference>
<evidence type="ECO:0000256" key="2">
    <source>
        <dbReference type="ARBA" id="ARBA00022801"/>
    </source>
</evidence>
<feature type="domain" description="Acyl-CoA thioesterase-like C-terminal" evidence="4">
    <location>
        <begin position="57"/>
        <end position="141"/>
    </location>
</feature>
<comment type="similarity">
    <text evidence="1">Belongs to the thioesterase PaaI family.</text>
</comment>
<dbReference type="EMBL" id="VMNW02000010">
    <property type="protein sequence ID" value="KAA9163310.1"/>
    <property type="molecule type" value="Genomic_DNA"/>
</dbReference>
<evidence type="ECO:0000259" key="3">
    <source>
        <dbReference type="Pfam" id="PF03061"/>
    </source>
</evidence>
<evidence type="ECO:0000256" key="1">
    <source>
        <dbReference type="ARBA" id="ARBA00008324"/>
    </source>
</evidence>
<dbReference type="InterPro" id="IPR006683">
    <property type="entry name" value="Thioestr_dom"/>
</dbReference>
<accession>A0A5N0VDR0</accession>
<dbReference type="GO" id="GO:0047617">
    <property type="term" value="F:fatty acyl-CoA hydrolase activity"/>
    <property type="evidence" value="ECO:0007669"/>
    <property type="project" value="InterPro"/>
</dbReference>
<dbReference type="AlphaFoldDB" id="A0A5N0VDR0"/>
<dbReference type="InterPro" id="IPR049450">
    <property type="entry name" value="ACOT8-like_C"/>
</dbReference>
<keyword evidence="2" id="KW-0378">Hydrolase</keyword>
<comment type="caution">
    <text evidence="5">The sequence shown here is derived from an EMBL/GenBank/DDBJ whole genome shotgun (WGS) entry which is preliminary data.</text>
</comment>
<protein>
    <submittedName>
        <fullName evidence="5">PaaI family thioesterase</fullName>
    </submittedName>
</protein>